<dbReference type="EMBL" id="JAJJMN010000001">
    <property type="protein sequence ID" value="MCC9016975.1"/>
    <property type="molecule type" value="Genomic_DNA"/>
</dbReference>
<dbReference type="PROSITE" id="PS51257">
    <property type="entry name" value="PROKAR_LIPOPROTEIN"/>
    <property type="match status" value="1"/>
</dbReference>
<organism evidence="1 2">
    <name type="scientific">Flavobacterium lipolyticum</name>
    <dbReference type="NCBI Taxonomy" id="2893754"/>
    <lineage>
        <taxon>Bacteria</taxon>
        <taxon>Pseudomonadati</taxon>
        <taxon>Bacteroidota</taxon>
        <taxon>Flavobacteriia</taxon>
        <taxon>Flavobacteriales</taxon>
        <taxon>Flavobacteriaceae</taxon>
        <taxon>Flavobacterium</taxon>
    </lineage>
</organism>
<dbReference type="Proteomes" id="UP001430700">
    <property type="component" value="Unassembled WGS sequence"/>
</dbReference>
<comment type="caution">
    <text evidence="1">The sequence shown here is derived from an EMBL/GenBank/DDBJ whole genome shotgun (WGS) entry which is preliminary data.</text>
</comment>
<gene>
    <name evidence="1" type="ORF">LNQ34_04225</name>
</gene>
<protein>
    <recommendedName>
        <fullName evidence="3">Lipocalin-like domain-containing protein</fullName>
    </recommendedName>
</protein>
<accession>A0ABS8LWN1</accession>
<reference evidence="1" key="1">
    <citation type="submission" date="2021-11" db="EMBL/GenBank/DDBJ databases">
        <title>Description of novel Flavobacterium species.</title>
        <authorList>
            <person name="Saticioglu I.B."/>
            <person name="Ay H."/>
            <person name="Altun S."/>
            <person name="Duman M."/>
        </authorList>
    </citation>
    <scope>NUCLEOTIDE SEQUENCE</scope>
    <source>
        <strain evidence="1">F-126</strain>
    </source>
</reference>
<name>A0ABS8LWN1_9FLAO</name>
<keyword evidence="2" id="KW-1185">Reference proteome</keyword>
<dbReference type="RefSeq" id="WP_229998769.1">
    <property type="nucleotide sequence ID" value="NZ_JAJJMN010000001.1"/>
</dbReference>
<evidence type="ECO:0000313" key="2">
    <source>
        <dbReference type="Proteomes" id="UP001430700"/>
    </source>
</evidence>
<evidence type="ECO:0008006" key="3">
    <source>
        <dbReference type="Google" id="ProtNLM"/>
    </source>
</evidence>
<evidence type="ECO:0000313" key="1">
    <source>
        <dbReference type="EMBL" id="MCC9016975.1"/>
    </source>
</evidence>
<proteinExistence type="predicted"/>
<sequence length="139" mass="15152">MKKFTLLFILIAILGCSSDNNESKKSLPEKFDVKIVIKSSSGTSPKTSISVNSSNVKEWTNVNLPFEGAYTYFTTGNEISNTSCKCITISAWSYLSKADKIESFNLYVDGKLVNSTSTIAGADANGILKPTILDFVYNP</sequence>